<dbReference type="RefSeq" id="WP_191101410.1">
    <property type="nucleotide sequence ID" value="NZ_JACXXH010000005.1"/>
</dbReference>
<dbReference type="CDD" id="cd00293">
    <property type="entry name" value="USP-like"/>
    <property type="match status" value="1"/>
</dbReference>
<proteinExistence type="predicted"/>
<keyword evidence="2" id="KW-1185">Reference proteome</keyword>
<comment type="caution">
    <text evidence="1">The sequence shown here is derived from an EMBL/GenBank/DDBJ whole genome shotgun (WGS) entry which is preliminary data.</text>
</comment>
<accession>A0ABR8M0N1</accession>
<name>A0ABR8M0N1_9FLAO</name>
<evidence type="ECO:0000313" key="2">
    <source>
        <dbReference type="Proteomes" id="UP000627521"/>
    </source>
</evidence>
<dbReference type="Proteomes" id="UP000627521">
    <property type="component" value="Unassembled WGS sequence"/>
</dbReference>
<gene>
    <name evidence="1" type="ORF">IEG06_10025</name>
</gene>
<dbReference type="Gene3D" id="3.40.50.12370">
    <property type="match status" value="1"/>
</dbReference>
<organism evidence="1 2">
    <name type="scientific">Olleya marilimosa</name>
    <dbReference type="NCBI Taxonomy" id="272164"/>
    <lineage>
        <taxon>Bacteria</taxon>
        <taxon>Pseudomonadati</taxon>
        <taxon>Bacteroidota</taxon>
        <taxon>Flavobacteriia</taxon>
        <taxon>Flavobacteriales</taxon>
        <taxon>Flavobacteriaceae</taxon>
    </lineage>
</organism>
<protein>
    <recommendedName>
        <fullName evidence="3">Universal stress protein</fullName>
    </recommendedName>
</protein>
<dbReference type="EMBL" id="JACXXH010000005">
    <property type="protein sequence ID" value="MBD3863787.1"/>
    <property type="molecule type" value="Genomic_DNA"/>
</dbReference>
<reference evidence="1 2" key="1">
    <citation type="submission" date="2020-09" db="EMBL/GenBank/DDBJ databases">
        <title>Bacillus nautilus sp. nov., Chryseoglobus crepusculi sp. nov, and Psychrobacter noctis sp. nov., isolated from deep-sea sponges from the equatorial Atlantic.</title>
        <authorList>
            <person name="Stennett H.L."/>
            <person name="Williams S.E."/>
        </authorList>
    </citation>
    <scope>NUCLEOTIDE SEQUENCE [LARGE SCALE GENOMIC DNA]</scope>
    <source>
        <strain evidence="1 2">28M-24</strain>
    </source>
</reference>
<evidence type="ECO:0008006" key="3">
    <source>
        <dbReference type="Google" id="ProtNLM"/>
    </source>
</evidence>
<dbReference type="SUPFAM" id="SSF52402">
    <property type="entry name" value="Adenine nucleotide alpha hydrolases-like"/>
    <property type="match status" value="1"/>
</dbReference>
<evidence type="ECO:0000313" key="1">
    <source>
        <dbReference type="EMBL" id="MBD3863787.1"/>
    </source>
</evidence>
<sequence>MKKILIPTDFTLNSFQTIDYVLKLFKHETCEFYFLNTYSYDANGLDAIQLLQADEDWFDKPKLNAQKQLGKLVERYTLNCKALNHQFFAVSDCSELLLSIQKNIKNLNIDLIILTSKKEKNLGKKTQSIVEKIRCCPVLIVPPHAATSNKINITIASDFKQQVNTHQIDKFLNILENTNLEITVLILEKQNALSDTASNNLEAMLDYLKQISGHTASLHYTGASYNLKAYAQSHLDGIMCVIDKKPHLLRKIGVFKSDIFSTLKQLHTNTVLTIHQ</sequence>